<dbReference type="InterPro" id="IPR040294">
    <property type="entry name" value="Nodulin-rel_1/2"/>
</dbReference>
<feature type="region of interest" description="Disordered" evidence="1">
    <location>
        <begin position="1"/>
        <end position="27"/>
    </location>
</feature>
<evidence type="ECO:0000256" key="1">
    <source>
        <dbReference type="SAM" id="MobiDB-lite"/>
    </source>
</evidence>
<dbReference type="PANTHER" id="PTHR35098:SF1">
    <property type="entry name" value="NODULIN-RELATED PROTEIN 2"/>
    <property type="match status" value="1"/>
</dbReference>
<protein>
    <recommendedName>
        <fullName evidence="4">Nodulin-related protein 1</fullName>
    </recommendedName>
</protein>
<sequence length="150" mass="15392">MDSDRSGRQEEHGGDGQQHAQYSTSELMAGAKVLAEAAQSGFGKDSGSIDKAKVADAAGDLLGGARQYGKLDDKGMGQYVEKAENYLHQYGDGGKSEKPSESKPEGHSESTGGGGEKPSESKPEGQSESGGGGGGGIGDYMKMAQGFLDK</sequence>
<keyword evidence="3" id="KW-1185">Reference proteome</keyword>
<accession>A0AAE1J107</accession>
<reference evidence="2" key="1">
    <citation type="submission" date="2023-10" db="EMBL/GenBank/DDBJ databases">
        <title>Chromosome-level genome of the transformable northern wattle, Acacia crassicarpa.</title>
        <authorList>
            <person name="Massaro I."/>
            <person name="Sinha N.R."/>
            <person name="Poethig S."/>
            <person name="Leichty A.R."/>
        </authorList>
    </citation>
    <scope>NUCLEOTIDE SEQUENCE</scope>
    <source>
        <strain evidence="2">Acra3RX</strain>
        <tissue evidence="2">Leaf</tissue>
    </source>
</reference>
<dbReference type="EMBL" id="JAWXYG010000010">
    <property type="protein sequence ID" value="KAK4261033.1"/>
    <property type="molecule type" value="Genomic_DNA"/>
</dbReference>
<evidence type="ECO:0000313" key="2">
    <source>
        <dbReference type="EMBL" id="KAK4261033.1"/>
    </source>
</evidence>
<feature type="compositionally biased region" description="Basic and acidic residues" evidence="1">
    <location>
        <begin position="1"/>
        <end position="14"/>
    </location>
</feature>
<evidence type="ECO:0000313" key="3">
    <source>
        <dbReference type="Proteomes" id="UP001293593"/>
    </source>
</evidence>
<feature type="compositionally biased region" description="Gly residues" evidence="1">
    <location>
        <begin position="128"/>
        <end position="138"/>
    </location>
</feature>
<evidence type="ECO:0008006" key="4">
    <source>
        <dbReference type="Google" id="ProtNLM"/>
    </source>
</evidence>
<feature type="compositionally biased region" description="Basic and acidic residues" evidence="1">
    <location>
        <begin position="94"/>
        <end position="108"/>
    </location>
</feature>
<dbReference type="Proteomes" id="UP001293593">
    <property type="component" value="Unassembled WGS sequence"/>
</dbReference>
<dbReference type="GO" id="GO:0010115">
    <property type="term" value="P:regulation of abscisic acid biosynthetic process"/>
    <property type="evidence" value="ECO:0007669"/>
    <property type="project" value="InterPro"/>
</dbReference>
<proteinExistence type="predicted"/>
<gene>
    <name evidence="2" type="ORF">QN277_004086</name>
</gene>
<dbReference type="GO" id="GO:0009408">
    <property type="term" value="P:response to heat"/>
    <property type="evidence" value="ECO:0007669"/>
    <property type="project" value="InterPro"/>
</dbReference>
<comment type="caution">
    <text evidence="2">The sequence shown here is derived from an EMBL/GenBank/DDBJ whole genome shotgun (WGS) entry which is preliminary data.</text>
</comment>
<feature type="region of interest" description="Disordered" evidence="1">
    <location>
        <begin position="85"/>
        <end position="150"/>
    </location>
</feature>
<organism evidence="2 3">
    <name type="scientific">Acacia crassicarpa</name>
    <name type="common">northern wattle</name>
    <dbReference type="NCBI Taxonomy" id="499986"/>
    <lineage>
        <taxon>Eukaryota</taxon>
        <taxon>Viridiplantae</taxon>
        <taxon>Streptophyta</taxon>
        <taxon>Embryophyta</taxon>
        <taxon>Tracheophyta</taxon>
        <taxon>Spermatophyta</taxon>
        <taxon>Magnoliopsida</taxon>
        <taxon>eudicotyledons</taxon>
        <taxon>Gunneridae</taxon>
        <taxon>Pentapetalae</taxon>
        <taxon>rosids</taxon>
        <taxon>fabids</taxon>
        <taxon>Fabales</taxon>
        <taxon>Fabaceae</taxon>
        <taxon>Caesalpinioideae</taxon>
        <taxon>mimosoid clade</taxon>
        <taxon>Acacieae</taxon>
        <taxon>Acacia</taxon>
    </lineage>
</organism>
<name>A0AAE1J107_9FABA</name>
<dbReference type="AlphaFoldDB" id="A0AAE1J107"/>
<dbReference type="PANTHER" id="PTHR35098">
    <property type="entry name" value="EXPRESSED PROTEIN"/>
    <property type="match status" value="1"/>
</dbReference>